<gene>
    <name evidence="3" type="ORF">DBV39_17315</name>
</gene>
<dbReference type="InterPro" id="IPR029045">
    <property type="entry name" value="ClpP/crotonase-like_dom_sf"/>
</dbReference>
<sequence>MDWSQEMRELERRQEFSVQMGGPDKIKRQHDNGKLTVRERVAGLVDSGSFVEVGALAGTAEYDEQGQLKNVVPSNVVIGRARLDNRPVVVIGDDFTVRGGANDGAVGDKMIFAEQMAFDLRVPMVRLVDGTGGGGSVKNIEKLGHTLLPKMKIWSWIARNLSHVPVVSLALGSVAGQGAARVSGSHYSVMVKDTSQLFIAGPPVVERIGQNFTKNELGGSKIHTRNGVVDDEVETEEQAFTAARRFLSYLPDCAQEVAPRGERPAHLPDQSWLRTAIPKDPRKVYKIRPIVESLFDPGSVMEIGKNWGKAIVSGLARIDGWPVVFVASNPYHYGGAWDRHTSEKFTRLVDLAELFRLPVVHLVDVPGFQIGIDAEKDGVMRAGVRALTAVSQATVPWFSLIMRKAFGVAAGGHQNSNRFNFRYAWPSAQWGSLPIEGGLDVAYRAEIEAAPDPQARRSEIEVRVRSLTSPLRSAEAFVIEDIIDPVETRARLVEFAELSAKFRQAREYSLGFRP</sequence>
<dbReference type="GO" id="GO:0004658">
    <property type="term" value="F:propionyl-CoA carboxylase activity"/>
    <property type="evidence" value="ECO:0007669"/>
    <property type="project" value="TreeGrafter"/>
</dbReference>
<proteinExistence type="predicted"/>
<accession>A0A2R4XQ11</accession>
<name>A0A2R4XQ11_9BURK</name>
<evidence type="ECO:0000313" key="3">
    <source>
        <dbReference type="EMBL" id="AWB35900.1"/>
    </source>
</evidence>
<dbReference type="RefSeq" id="WP_108623356.1">
    <property type="nucleotide sequence ID" value="NZ_CP028901.1"/>
</dbReference>
<feature type="domain" description="CoA carboxyltransferase N-terminal" evidence="1">
    <location>
        <begin position="1"/>
        <end position="262"/>
    </location>
</feature>
<reference evidence="3 4" key="1">
    <citation type="submission" date="2018-04" db="EMBL/GenBank/DDBJ databases">
        <title>Bordetella sp. HZ20 isolated from seawater.</title>
        <authorList>
            <person name="Sun C."/>
        </authorList>
    </citation>
    <scope>NUCLEOTIDE SEQUENCE [LARGE SCALE GENOMIC DNA]</scope>
    <source>
        <strain evidence="3 4">HZ20</strain>
    </source>
</reference>
<dbReference type="OrthoDB" id="9803706at2"/>
<dbReference type="PANTHER" id="PTHR43842:SF2">
    <property type="entry name" value="PROPIONYL-COA CARBOXYLASE BETA CHAIN, MITOCHONDRIAL"/>
    <property type="match status" value="1"/>
</dbReference>
<dbReference type="InterPro" id="IPR011762">
    <property type="entry name" value="COA_CT_N"/>
</dbReference>
<keyword evidence="4" id="KW-1185">Reference proteome</keyword>
<dbReference type="InterPro" id="IPR051047">
    <property type="entry name" value="AccD/PCCB"/>
</dbReference>
<keyword evidence="3" id="KW-0808">Transferase</keyword>
<dbReference type="PANTHER" id="PTHR43842">
    <property type="entry name" value="PROPIONYL-COA CARBOXYLASE BETA CHAIN"/>
    <property type="match status" value="1"/>
</dbReference>
<dbReference type="InterPro" id="IPR011763">
    <property type="entry name" value="COA_CT_C"/>
</dbReference>
<evidence type="ECO:0000259" key="2">
    <source>
        <dbReference type="PROSITE" id="PS50989"/>
    </source>
</evidence>
<dbReference type="GO" id="GO:0016740">
    <property type="term" value="F:transferase activity"/>
    <property type="evidence" value="ECO:0007669"/>
    <property type="project" value="UniProtKB-KW"/>
</dbReference>
<dbReference type="Gene3D" id="3.90.226.10">
    <property type="entry name" value="2-enoyl-CoA Hydratase, Chain A, domain 1"/>
    <property type="match status" value="2"/>
</dbReference>
<protein>
    <submittedName>
        <fullName evidence="3">Methylmalonyl-CoA carboxyltransferase</fullName>
    </submittedName>
</protein>
<evidence type="ECO:0000313" key="4">
    <source>
        <dbReference type="Proteomes" id="UP000244571"/>
    </source>
</evidence>
<dbReference type="SUPFAM" id="SSF52096">
    <property type="entry name" value="ClpP/crotonase"/>
    <property type="match status" value="2"/>
</dbReference>
<dbReference type="AlphaFoldDB" id="A0A2R4XQ11"/>
<dbReference type="KEGG" id="boz:DBV39_17315"/>
<dbReference type="PROSITE" id="PS50989">
    <property type="entry name" value="COA_CT_CTER"/>
    <property type="match status" value="1"/>
</dbReference>
<dbReference type="InterPro" id="IPR034733">
    <property type="entry name" value="AcCoA_carboxyl_beta"/>
</dbReference>
<dbReference type="PROSITE" id="PS50980">
    <property type="entry name" value="COA_CT_NTER"/>
    <property type="match status" value="1"/>
</dbReference>
<dbReference type="Proteomes" id="UP000244571">
    <property type="component" value="Chromosome"/>
</dbReference>
<evidence type="ECO:0000259" key="1">
    <source>
        <dbReference type="PROSITE" id="PS50980"/>
    </source>
</evidence>
<organism evidence="3 4">
    <name type="scientific">Orrella marina</name>
    <dbReference type="NCBI Taxonomy" id="2163011"/>
    <lineage>
        <taxon>Bacteria</taxon>
        <taxon>Pseudomonadati</taxon>
        <taxon>Pseudomonadota</taxon>
        <taxon>Betaproteobacteria</taxon>
        <taxon>Burkholderiales</taxon>
        <taxon>Alcaligenaceae</taxon>
        <taxon>Orrella</taxon>
    </lineage>
</organism>
<dbReference type="Pfam" id="PF01039">
    <property type="entry name" value="Carboxyl_trans"/>
    <property type="match status" value="1"/>
</dbReference>
<dbReference type="EMBL" id="CP028901">
    <property type="protein sequence ID" value="AWB35900.1"/>
    <property type="molecule type" value="Genomic_DNA"/>
</dbReference>
<feature type="domain" description="CoA carboxyltransferase C-terminal" evidence="2">
    <location>
        <begin position="260"/>
        <end position="500"/>
    </location>
</feature>